<evidence type="ECO:0000256" key="1">
    <source>
        <dbReference type="ARBA" id="ARBA00004141"/>
    </source>
</evidence>
<evidence type="ECO:0000256" key="3">
    <source>
        <dbReference type="ARBA" id="ARBA00022989"/>
    </source>
</evidence>
<name>A0A9W7DC96_AMBMO</name>
<proteinExistence type="predicted"/>
<evidence type="ECO:0000256" key="5">
    <source>
        <dbReference type="SAM" id="MobiDB-lite"/>
    </source>
</evidence>
<accession>A0A9W7DC96</accession>
<keyword evidence="2 6" id="KW-0812">Transmembrane</keyword>
<keyword evidence="9" id="KW-1185">Reference proteome</keyword>
<reference evidence="8" key="1">
    <citation type="submission" date="2023-04" db="EMBL/GenBank/DDBJ databases">
        <title>Ambrosiozyma monospora NBRC 1965.</title>
        <authorList>
            <person name="Ichikawa N."/>
            <person name="Sato H."/>
            <person name="Tonouchi N."/>
        </authorList>
    </citation>
    <scope>NUCLEOTIDE SEQUENCE</scope>
    <source>
        <strain evidence="8">NBRC 1965</strain>
    </source>
</reference>
<feature type="transmembrane region" description="Helical" evidence="6">
    <location>
        <begin position="277"/>
        <end position="300"/>
    </location>
</feature>
<feature type="transmembrane region" description="Helical" evidence="6">
    <location>
        <begin position="122"/>
        <end position="141"/>
    </location>
</feature>
<feature type="domain" description="EamA" evidence="7">
    <location>
        <begin position="248"/>
        <end position="384"/>
    </location>
</feature>
<feature type="compositionally biased region" description="Polar residues" evidence="5">
    <location>
        <begin position="32"/>
        <end position="42"/>
    </location>
</feature>
<evidence type="ECO:0000256" key="6">
    <source>
        <dbReference type="SAM" id="Phobius"/>
    </source>
</evidence>
<keyword evidence="3 6" id="KW-1133">Transmembrane helix</keyword>
<dbReference type="Pfam" id="PF00892">
    <property type="entry name" value="EamA"/>
    <property type="match status" value="2"/>
</dbReference>
<gene>
    <name evidence="8" type="ORF">Amon01_000093600</name>
</gene>
<feature type="region of interest" description="Disordered" evidence="5">
    <location>
        <begin position="32"/>
        <end position="52"/>
    </location>
</feature>
<dbReference type="EMBL" id="BSXU01000272">
    <property type="protein sequence ID" value="GMG20051.1"/>
    <property type="molecule type" value="Genomic_DNA"/>
</dbReference>
<feature type="transmembrane region" description="Helical" evidence="6">
    <location>
        <begin position="244"/>
        <end position="265"/>
    </location>
</feature>
<organism evidence="8 9">
    <name type="scientific">Ambrosiozyma monospora</name>
    <name type="common">Yeast</name>
    <name type="synonym">Endomycopsis monosporus</name>
    <dbReference type="NCBI Taxonomy" id="43982"/>
    <lineage>
        <taxon>Eukaryota</taxon>
        <taxon>Fungi</taxon>
        <taxon>Dikarya</taxon>
        <taxon>Ascomycota</taxon>
        <taxon>Saccharomycotina</taxon>
        <taxon>Pichiomycetes</taxon>
        <taxon>Pichiales</taxon>
        <taxon>Pichiaceae</taxon>
        <taxon>Ambrosiozyma</taxon>
    </lineage>
</organism>
<protein>
    <submittedName>
        <fullName evidence="8">Unnamed protein product</fullName>
    </submittedName>
</protein>
<sequence length="438" mass="48735">MSKYQNLPINSSADSLTITTTRDFYADSPVSPVSPNEFSSPRHSVVPTPFPDPEVSTSINDDSMISSNDNIFRRFYKAKIQPNLGITYFLASQIFNSLMMLFCKLLVTPQDSQPEKKPLHPFQIMFVRMLITYLGCIYYFVKISPNPDFPFGPKGYRLMMILRGVGGYVGVCGQYMSLMYLDISDTITITFLSPTVTSILASFTLGQVLTKIELGFGGLAFIGVLLIAQPEFLFGGGDEEGSALSHFIGCCFAFFSTFGSAVAMCSIKKIGFHAHPLLTVSFYALVACFMSALLGTIFVPDFYRLPDTLRDWVLILLIGVVGFVMQYLLTSGVQREKKTSRAVAMTYSQLVYASFFDYIFFNHIPEGLELVGECVVICAVMSIVYFKSDESGDETIPTSSTVVDGFKDIEEEEEFNIDLEDFDDDEFNNINSVANARP</sequence>
<dbReference type="OrthoDB" id="306876at2759"/>
<dbReference type="AlphaFoldDB" id="A0A9W7DC96"/>
<comment type="caution">
    <text evidence="8">The sequence shown here is derived from an EMBL/GenBank/DDBJ whole genome shotgun (WGS) entry which is preliminary data.</text>
</comment>
<dbReference type="InterPro" id="IPR037185">
    <property type="entry name" value="EmrE-like"/>
</dbReference>
<dbReference type="PANTHER" id="PTHR22911">
    <property type="entry name" value="ACYL-MALONYL CONDENSING ENZYME-RELATED"/>
    <property type="match status" value="1"/>
</dbReference>
<keyword evidence="4 6" id="KW-0472">Membrane</keyword>
<feature type="transmembrane region" description="Helical" evidence="6">
    <location>
        <begin position="187"/>
        <end position="205"/>
    </location>
</feature>
<dbReference type="GO" id="GO:0016020">
    <property type="term" value="C:membrane"/>
    <property type="evidence" value="ECO:0007669"/>
    <property type="project" value="UniProtKB-SubCell"/>
</dbReference>
<comment type="subcellular location">
    <subcellularLocation>
        <location evidence="1">Membrane</location>
        <topology evidence="1">Multi-pass membrane protein</topology>
    </subcellularLocation>
</comment>
<evidence type="ECO:0000259" key="7">
    <source>
        <dbReference type="Pfam" id="PF00892"/>
    </source>
</evidence>
<evidence type="ECO:0000313" key="8">
    <source>
        <dbReference type="EMBL" id="GMG20051.1"/>
    </source>
</evidence>
<feature type="transmembrane region" description="Helical" evidence="6">
    <location>
        <begin position="312"/>
        <end position="330"/>
    </location>
</feature>
<evidence type="ECO:0000256" key="2">
    <source>
        <dbReference type="ARBA" id="ARBA00022692"/>
    </source>
</evidence>
<dbReference type="InterPro" id="IPR000620">
    <property type="entry name" value="EamA_dom"/>
</dbReference>
<feature type="transmembrane region" description="Helical" evidence="6">
    <location>
        <begin position="212"/>
        <end position="232"/>
    </location>
</feature>
<feature type="transmembrane region" description="Helical" evidence="6">
    <location>
        <begin position="161"/>
        <end position="181"/>
    </location>
</feature>
<feature type="transmembrane region" description="Helical" evidence="6">
    <location>
        <begin position="83"/>
        <end position="102"/>
    </location>
</feature>
<dbReference type="Proteomes" id="UP001165063">
    <property type="component" value="Unassembled WGS sequence"/>
</dbReference>
<evidence type="ECO:0000313" key="9">
    <source>
        <dbReference type="Proteomes" id="UP001165063"/>
    </source>
</evidence>
<dbReference type="PANTHER" id="PTHR22911:SF6">
    <property type="entry name" value="SOLUTE CARRIER FAMILY 35 MEMBER G1"/>
    <property type="match status" value="1"/>
</dbReference>
<dbReference type="SUPFAM" id="SSF103481">
    <property type="entry name" value="Multidrug resistance efflux transporter EmrE"/>
    <property type="match status" value="2"/>
</dbReference>
<feature type="domain" description="EamA" evidence="7">
    <location>
        <begin position="84"/>
        <end position="228"/>
    </location>
</feature>
<evidence type="ECO:0000256" key="4">
    <source>
        <dbReference type="ARBA" id="ARBA00023136"/>
    </source>
</evidence>